<evidence type="ECO:0000256" key="4">
    <source>
        <dbReference type="SAM" id="MobiDB-lite"/>
    </source>
</evidence>
<reference evidence="5" key="1">
    <citation type="submission" date="2007-06" db="EMBL/GenBank/DDBJ databases">
        <title>Full length cDNA sequences from Sitka Spruce (Picea sitchensis).</title>
        <authorList>
            <person name="Ralph S.G."/>
            <person name="Chun H.E."/>
            <person name="Liao N."/>
            <person name="Ali J."/>
            <person name="Reid K."/>
            <person name="Kolosova N."/>
            <person name="Cooper N."/>
            <person name="Cullis C."/>
            <person name="Jancsik S."/>
            <person name="Moore R."/>
            <person name="Mayo M."/>
            <person name="Wagner S."/>
            <person name="Holt R.A."/>
            <person name="Jones S.J.M."/>
            <person name="Marra M.A."/>
            <person name="Ritland C.E."/>
            <person name="Ritland K."/>
            <person name="Bohlmann J."/>
        </authorList>
    </citation>
    <scope>NUCLEOTIDE SEQUENCE</scope>
    <source>
        <tissue evidence="5">Green portion of the leader tissue</tissue>
    </source>
</reference>
<keyword evidence="3" id="KW-0809">Transit peptide</keyword>
<keyword evidence="2" id="KW-0805">Transcription regulation</keyword>
<accession>B8LNP9</accession>
<dbReference type="EMBL" id="EF677457">
    <property type="protein sequence ID" value="ABR17279.1"/>
    <property type="molecule type" value="mRNA"/>
</dbReference>
<dbReference type="InterPro" id="IPR038538">
    <property type="entry name" value="MTERF_sf"/>
</dbReference>
<feature type="region of interest" description="Disordered" evidence="4">
    <location>
        <begin position="53"/>
        <end position="75"/>
    </location>
</feature>
<dbReference type="GO" id="GO:0006353">
    <property type="term" value="P:DNA-templated transcription termination"/>
    <property type="evidence" value="ECO:0007669"/>
    <property type="project" value="UniProtKB-KW"/>
</dbReference>
<evidence type="ECO:0000256" key="2">
    <source>
        <dbReference type="ARBA" id="ARBA00022472"/>
    </source>
</evidence>
<dbReference type="Pfam" id="PF02536">
    <property type="entry name" value="mTERF"/>
    <property type="match status" value="2"/>
</dbReference>
<protein>
    <submittedName>
        <fullName evidence="5">Uncharacterized protein</fullName>
    </submittedName>
</protein>
<dbReference type="Gene3D" id="1.25.70.10">
    <property type="entry name" value="Transcription termination factor 3, mitochondrial"/>
    <property type="match status" value="1"/>
</dbReference>
<feature type="compositionally biased region" description="Basic and acidic residues" evidence="4">
    <location>
        <begin position="65"/>
        <end position="75"/>
    </location>
</feature>
<dbReference type="InterPro" id="IPR003690">
    <property type="entry name" value="MTERF"/>
</dbReference>
<evidence type="ECO:0000256" key="1">
    <source>
        <dbReference type="ARBA" id="ARBA00007692"/>
    </source>
</evidence>
<dbReference type="PANTHER" id="PTHR13068">
    <property type="entry name" value="CGI-12 PROTEIN-RELATED"/>
    <property type="match status" value="1"/>
</dbReference>
<keyword evidence="2" id="KW-0806">Transcription termination</keyword>
<sequence length="334" mass="38357">MQHCLYPCPLPPTPKLNLKLGVTFPFSSWRPTLPQPKKKKNVSATVSASIPLLLGRPKQNQENQDEGREEHSVNEEVREKLAYLESIGVDTYSAITENPSISATSLNSIQSVVKFLQTMGMLDTDLGRLFGICPEALTASVSRQLRPIFTFLLREVQIPAIRLRRVIYRRPRLLACSVKEQLRPTLYFLQRLGFTDVGKYSFLLPCSVEGKLMPRLQYFQNLGLSYKDAVSMFLKFPPLFNYSVEGNFRPKLDYLVNDMGGNVDDLKAFPQYFAFSLEKRIKPRHRFVVENDIELPLSVMLRAKDDDFYHRLKDLCDGSLRVNQSIIKENHCLY</sequence>
<organism evidence="5">
    <name type="scientific">Picea sitchensis</name>
    <name type="common">Sitka spruce</name>
    <name type="synonym">Pinus sitchensis</name>
    <dbReference type="NCBI Taxonomy" id="3332"/>
    <lineage>
        <taxon>Eukaryota</taxon>
        <taxon>Viridiplantae</taxon>
        <taxon>Streptophyta</taxon>
        <taxon>Embryophyta</taxon>
        <taxon>Tracheophyta</taxon>
        <taxon>Spermatophyta</taxon>
        <taxon>Pinopsida</taxon>
        <taxon>Pinidae</taxon>
        <taxon>Conifers I</taxon>
        <taxon>Pinales</taxon>
        <taxon>Pinaceae</taxon>
        <taxon>Picea</taxon>
    </lineage>
</organism>
<dbReference type="SMART" id="SM00733">
    <property type="entry name" value="Mterf"/>
    <property type="match status" value="6"/>
</dbReference>
<dbReference type="PANTHER" id="PTHR13068:SF173">
    <property type="entry name" value="EMB|CAB62602.1"/>
    <property type="match status" value="1"/>
</dbReference>
<evidence type="ECO:0000256" key="3">
    <source>
        <dbReference type="ARBA" id="ARBA00022946"/>
    </source>
</evidence>
<keyword evidence="2" id="KW-0804">Transcription</keyword>
<dbReference type="GO" id="GO:0003676">
    <property type="term" value="F:nucleic acid binding"/>
    <property type="evidence" value="ECO:0007669"/>
    <property type="project" value="InterPro"/>
</dbReference>
<comment type="similarity">
    <text evidence="1">Belongs to the mTERF family.</text>
</comment>
<evidence type="ECO:0000313" key="5">
    <source>
        <dbReference type="EMBL" id="ABR17279.1"/>
    </source>
</evidence>
<dbReference type="AlphaFoldDB" id="B8LNP9"/>
<proteinExistence type="evidence at transcript level"/>
<name>B8LNP9_PICSI</name>